<dbReference type="eggNOG" id="COG2207">
    <property type="taxonomic scope" value="Bacteria"/>
</dbReference>
<reference evidence="7" key="1">
    <citation type="submission" date="2011-08" db="EMBL/GenBank/DDBJ databases">
        <title>The complete genome of Muricauda ruestringensis DSM 13258.</title>
        <authorList>
            <person name="Lucas S."/>
            <person name="Han J."/>
            <person name="Lapidus A."/>
            <person name="Bruce D."/>
            <person name="Goodwin L."/>
            <person name="Pitluck S."/>
            <person name="Peters L."/>
            <person name="Kyrpides N."/>
            <person name="Mavromatis K."/>
            <person name="Ivanova N."/>
            <person name="Ovchinnikova G."/>
            <person name="Teshima H."/>
            <person name="Detter J.C."/>
            <person name="Tapia R."/>
            <person name="Han C."/>
            <person name="Land M."/>
            <person name="Hauser L."/>
            <person name="Markowitz V."/>
            <person name="Cheng J.-F."/>
            <person name="Hugenholtz P."/>
            <person name="Woyke T."/>
            <person name="Wu D."/>
            <person name="Spring S."/>
            <person name="Schroeder M."/>
            <person name="Brambilla E."/>
            <person name="Klenk H.-P."/>
            <person name="Eisen J.A."/>
        </authorList>
    </citation>
    <scope>NUCLEOTIDE SEQUENCE [LARGE SCALE GENOMIC DNA]</scope>
    <source>
        <strain evidence="7">DSM 13258 / LMG 19739 / B1</strain>
    </source>
</reference>
<dbReference type="InterPro" id="IPR020449">
    <property type="entry name" value="Tscrpt_reg_AraC-type_HTH"/>
</dbReference>
<reference evidence="6 7" key="2">
    <citation type="journal article" date="2012" name="Stand. Genomic Sci.">
        <title>Complete genome sequence of the facultatively anaerobic, appendaged bacterium Muricauda ruestringensis type strain (B1(T)).</title>
        <authorList>
            <person name="Huntemann M."/>
            <person name="Teshima H."/>
            <person name="Lapidus A."/>
            <person name="Nolan M."/>
            <person name="Lucas S."/>
            <person name="Hammon N."/>
            <person name="Deshpande S."/>
            <person name="Cheng J.F."/>
            <person name="Tapia R."/>
            <person name="Goodwin L.A."/>
            <person name="Pitluck S."/>
            <person name="Liolios K."/>
            <person name="Pagani I."/>
            <person name="Ivanova N."/>
            <person name="Mavromatis K."/>
            <person name="Mikhailova N."/>
            <person name="Pati A."/>
            <person name="Chen A."/>
            <person name="Palaniappan K."/>
            <person name="Land M."/>
            <person name="Hauser L."/>
            <person name="Pan C."/>
            <person name="Brambilla E.M."/>
            <person name="Rohde M."/>
            <person name="Spring S."/>
            <person name="Goker M."/>
            <person name="Detter J.C."/>
            <person name="Bristow J."/>
            <person name="Eisen J.A."/>
            <person name="Markowitz V."/>
            <person name="Hugenholtz P."/>
            <person name="Kyrpides N.C."/>
            <person name="Klenk H.P."/>
            <person name="Woyke T."/>
        </authorList>
    </citation>
    <scope>NUCLEOTIDE SEQUENCE [LARGE SCALE GENOMIC DNA]</scope>
    <source>
        <strain evidence="7">DSM 13258 / LMG 19739 / B1</strain>
    </source>
</reference>
<dbReference type="PANTHER" id="PTHR43280">
    <property type="entry name" value="ARAC-FAMILY TRANSCRIPTIONAL REGULATOR"/>
    <property type="match status" value="1"/>
</dbReference>
<keyword evidence="3" id="KW-0804">Transcription</keyword>
<feature type="transmembrane region" description="Helical" evidence="4">
    <location>
        <begin position="71"/>
        <end position="94"/>
    </location>
</feature>
<evidence type="ECO:0000313" key="6">
    <source>
        <dbReference type="EMBL" id="AEM71662.1"/>
    </source>
</evidence>
<dbReference type="KEGG" id="mrs:Murru_2627"/>
<dbReference type="SMART" id="SM00342">
    <property type="entry name" value="HTH_ARAC"/>
    <property type="match status" value="1"/>
</dbReference>
<organism evidence="6 7">
    <name type="scientific">Allomuricauda ruestringensis (strain DSM 13258 / CIP 107369 / LMG 19739 / B1)</name>
    <name type="common">Muricauda ruestringensis</name>
    <dbReference type="NCBI Taxonomy" id="886377"/>
    <lineage>
        <taxon>Bacteria</taxon>
        <taxon>Pseudomonadati</taxon>
        <taxon>Bacteroidota</taxon>
        <taxon>Flavobacteriia</taxon>
        <taxon>Flavobacteriales</taxon>
        <taxon>Flavobacteriaceae</taxon>
        <taxon>Flagellimonas</taxon>
    </lineage>
</organism>
<dbReference type="RefSeq" id="WP_014033943.1">
    <property type="nucleotide sequence ID" value="NC_015945.1"/>
</dbReference>
<feature type="transmembrane region" description="Helical" evidence="4">
    <location>
        <begin position="44"/>
        <end position="65"/>
    </location>
</feature>
<accession>G2PQM5</accession>
<evidence type="ECO:0000313" key="7">
    <source>
        <dbReference type="Proteomes" id="UP000008908"/>
    </source>
</evidence>
<sequence length="314" mass="36765">MGLTISIGFSKVLLFFSLLLCPFIHILLKRGLHGRLSKGDIGHFTPFFLAVVYIKVLLPHGLMVWKGVFDWLGIFELLYIMLYTIFSFLLIYEFTETSRSLKERLFAYKFIGIYIILFITYYKISLEFSFITPGQNILAYSLASTYGFGTLVLVGFDMGLEVLKRYFPERNTFSFIDFDKTKYANSGLSEEMLNHLALKLDKIMLEKKPHLENNLSLNDLATKLSVTRYHLSQIINQKYRLGFYDYVNRFRIQEAKKLFRMDNDSGVTEIGYRAGFNNRVSFYKAFKKFEGCTPTEYREIQRNISHRCECECDH</sequence>
<dbReference type="SUPFAM" id="SSF46689">
    <property type="entry name" value="Homeodomain-like"/>
    <property type="match status" value="1"/>
</dbReference>
<keyword evidence="1" id="KW-0805">Transcription regulation</keyword>
<name>G2PQM5_ALLRU</name>
<feature type="transmembrane region" description="Helical" evidence="4">
    <location>
        <begin position="106"/>
        <end position="125"/>
    </location>
</feature>
<evidence type="ECO:0000259" key="5">
    <source>
        <dbReference type="PROSITE" id="PS01124"/>
    </source>
</evidence>
<dbReference type="PANTHER" id="PTHR43280:SF29">
    <property type="entry name" value="ARAC-FAMILY TRANSCRIPTIONAL REGULATOR"/>
    <property type="match status" value="1"/>
</dbReference>
<feature type="transmembrane region" description="Helical" evidence="4">
    <location>
        <begin position="137"/>
        <end position="156"/>
    </location>
</feature>
<gene>
    <name evidence="6" type="ordered locus">Murru_2627</name>
</gene>
<dbReference type="STRING" id="886377.Murru_2627"/>
<dbReference type="EMBL" id="CP002999">
    <property type="protein sequence ID" value="AEM71662.1"/>
    <property type="molecule type" value="Genomic_DNA"/>
</dbReference>
<dbReference type="PROSITE" id="PS01124">
    <property type="entry name" value="HTH_ARAC_FAMILY_2"/>
    <property type="match status" value="1"/>
</dbReference>
<keyword evidence="4" id="KW-1133">Transmembrane helix</keyword>
<dbReference type="AlphaFoldDB" id="G2PQM5"/>
<evidence type="ECO:0000256" key="3">
    <source>
        <dbReference type="ARBA" id="ARBA00023163"/>
    </source>
</evidence>
<evidence type="ECO:0000256" key="2">
    <source>
        <dbReference type="ARBA" id="ARBA00023125"/>
    </source>
</evidence>
<dbReference type="GO" id="GO:0003700">
    <property type="term" value="F:DNA-binding transcription factor activity"/>
    <property type="evidence" value="ECO:0007669"/>
    <property type="project" value="InterPro"/>
</dbReference>
<dbReference type="OrthoDB" id="1446820at2"/>
<dbReference type="InterPro" id="IPR018060">
    <property type="entry name" value="HTH_AraC"/>
</dbReference>
<feature type="domain" description="HTH araC/xylS-type" evidence="5">
    <location>
        <begin position="201"/>
        <end position="300"/>
    </location>
</feature>
<dbReference type="HOGENOM" id="CLU_885114_0_0_10"/>
<keyword evidence="4" id="KW-0472">Membrane</keyword>
<dbReference type="Proteomes" id="UP000008908">
    <property type="component" value="Chromosome"/>
</dbReference>
<protein>
    <submittedName>
        <fullName evidence="6">Transcriptional regulator, AraC family</fullName>
    </submittedName>
</protein>
<dbReference type="GO" id="GO:0043565">
    <property type="term" value="F:sequence-specific DNA binding"/>
    <property type="evidence" value="ECO:0007669"/>
    <property type="project" value="InterPro"/>
</dbReference>
<proteinExistence type="predicted"/>
<dbReference type="Pfam" id="PF12833">
    <property type="entry name" value="HTH_18"/>
    <property type="match status" value="1"/>
</dbReference>
<evidence type="ECO:0000256" key="1">
    <source>
        <dbReference type="ARBA" id="ARBA00023015"/>
    </source>
</evidence>
<dbReference type="InterPro" id="IPR009057">
    <property type="entry name" value="Homeodomain-like_sf"/>
</dbReference>
<evidence type="ECO:0000256" key="4">
    <source>
        <dbReference type="SAM" id="Phobius"/>
    </source>
</evidence>
<dbReference type="PRINTS" id="PR00032">
    <property type="entry name" value="HTHARAC"/>
</dbReference>
<dbReference type="Gene3D" id="1.10.10.60">
    <property type="entry name" value="Homeodomain-like"/>
    <property type="match status" value="2"/>
</dbReference>
<keyword evidence="4" id="KW-0812">Transmembrane</keyword>
<keyword evidence="7" id="KW-1185">Reference proteome</keyword>
<feature type="transmembrane region" description="Helical" evidence="4">
    <location>
        <begin position="12"/>
        <end position="32"/>
    </location>
</feature>
<keyword evidence="2" id="KW-0238">DNA-binding</keyword>